<accession>A0ABU6XLG4</accession>
<organism evidence="1 2">
    <name type="scientific">Stylosanthes scabra</name>
    <dbReference type="NCBI Taxonomy" id="79078"/>
    <lineage>
        <taxon>Eukaryota</taxon>
        <taxon>Viridiplantae</taxon>
        <taxon>Streptophyta</taxon>
        <taxon>Embryophyta</taxon>
        <taxon>Tracheophyta</taxon>
        <taxon>Spermatophyta</taxon>
        <taxon>Magnoliopsida</taxon>
        <taxon>eudicotyledons</taxon>
        <taxon>Gunneridae</taxon>
        <taxon>Pentapetalae</taxon>
        <taxon>rosids</taxon>
        <taxon>fabids</taxon>
        <taxon>Fabales</taxon>
        <taxon>Fabaceae</taxon>
        <taxon>Papilionoideae</taxon>
        <taxon>50 kb inversion clade</taxon>
        <taxon>dalbergioids sensu lato</taxon>
        <taxon>Dalbergieae</taxon>
        <taxon>Pterocarpus clade</taxon>
        <taxon>Stylosanthes</taxon>
    </lineage>
</organism>
<sequence length="128" mass="14293">MSHKKSGSDFDFKSGSILLGKPFGKKVITNDLDEEDKAANKFFQEKIQTALSNLIMNTPLDTEENKRLFMRAFVLFIKKCFLLVTSSASVTPGALPIIFDVENTKTQGILKRSLRRLHIGMGTPSGRK</sequence>
<proteinExistence type="predicted"/>
<name>A0ABU6XLG4_9FABA</name>
<keyword evidence="2" id="KW-1185">Reference proteome</keyword>
<evidence type="ECO:0000313" key="1">
    <source>
        <dbReference type="EMBL" id="MED6198100.1"/>
    </source>
</evidence>
<evidence type="ECO:0000313" key="2">
    <source>
        <dbReference type="Proteomes" id="UP001341840"/>
    </source>
</evidence>
<gene>
    <name evidence="1" type="ORF">PIB30_062807</name>
</gene>
<dbReference type="Proteomes" id="UP001341840">
    <property type="component" value="Unassembled WGS sequence"/>
</dbReference>
<comment type="caution">
    <text evidence="1">The sequence shown here is derived from an EMBL/GenBank/DDBJ whole genome shotgun (WGS) entry which is preliminary data.</text>
</comment>
<protein>
    <submittedName>
        <fullName evidence="1">Uncharacterized protein</fullName>
    </submittedName>
</protein>
<dbReference type="EMBL" id="JASCZI010212037">
    <property type="protein sequence ID" value="MED6198100.1"/>
    <property type="molecule type" value="Genomic_DNA"/>
</dbReference>
<reference evidence="1 2" key="1">
    <citation type="journal article" date="2023" name="Plants (Basel)">
        <title>Bridging the Gap: Combining Genomics and Transcriptomics Approaches to Understand Stylosanthes scabra, an Orphan Legume from the Brazilian Caatinga.</title>
        <authorList>
            <person name="Ferreira-Neto J.R.C."/>
            <person name="da Silva M.D."/>
            <person name="Binneck E."/>
            <person name="de Melo N.F."/>
            <person name="da Silva R.H."/>
            <person name="de Melo A.L.T.M."/>
            <person name="Pandolfi V."/>
            <person name="Bustamante F.O."/>
            <person name="Brasileiro-Vidal A.C."/>
            <person name="Benko-Iseppon A.M."/>
        </authorList>
    </citation>
    <scope>NUCLEOTIDE SEQUENCE [LARGE SCALE GENOMIC DNA]</scope>
    <source>
        <tissue evidence="1">Leaves</tissue>
    </source>
</reference>